<sequence length="198" mass="20905">MTGWRGRGGGASIWAGLVVLVLLAGCSPISTASTLGGAVLEDRSGGDQVEDLRIRVALNKALLDDSARLFRAVSTKVWEGRVMLTGAVAEAAQMDRAVAAAWGIDGVDEVINELQVAEAGSLGDFVDDGLITQKLEARLLADGEVRSVNYRMSAVKGTVYLLGVARGQGELDRVMAHARDIDGVRRVVPHVRLLNADA</sequence>
<evidence type="ECO:0000313" key="3">
    <source>
        <dbReference type="Proteomes" id="UP000217076"/>
    </source>
</evidence>
<dbReference type="PROSITE" id="PS51257">
    <property type="entry name" value="PROKAR_LIPOPROTEIN"/>
    <property type="match status" value="1"/>
</dbReference>
<dbReference type="AlphaFoldDB" id="A0A1G8ES39"/>
<dbReference type="InterPro" id="IPR014004">
    <property type="entry name" value="Transpt-assoc_nodulatn_dom_bac"/>
</dbReference>
<organism evidence="2 3">
    <name type="scientific">Roseospirillum parvum</name>
    <dbReference type="NCBI Taxonomy" id="83401"/>
    <lineage>
        <taxon>Bacteria</taxon>
        <taxon>Pseudomonadati</taxon>
        <taxon>Pseudomonadota</taxon>
        <taxon>Alphaproteobacteria</taxon>
        <taxon>Rhodospirillales</taxon>
        <taxon>Rhodospirillaceae</taxon>
        <taxon>Roseospirillum</taxon>
    </lineage>
</organism>
<dbReference type="InterPro" id="IPR007055">
    <property type="entry name" value="BON_dom"/>
</dbReference>
<evidence type="ECO:0000259" key="1">
    <source>
        <dbReference type="PROSITE" id="PS50914"/>
    </source>
</evidence>
<dbReference type="PANTHER" id="PTHR34606:SF15">
    <property type="entry name" value="BON DOMAIN-CONTAINING PROTEIN"/>
    <property type="match status" value="1"/>
</dbReference>
<proteinExistence type="predicted"/>
<dbReference type="EMBL" id="FNCV01000011">
    <property type="protein sequence ID" value="SDH72722.1"/>
    <property type="molecule type" value="Genomic_DNA"/>
</dbReference>
<dbReference type="PANTHER" id="PTHR34606">
    <property type="entry name" value="BON DOMAIN-CONTAINING PROTEIN"/>
    <property type="match status" value="1"/>
</dbReference>
<dbReference type="Gene3D" id="3.30.1340.30">
    <property type="match status" value="1"/>
</dbReference>
<name>A0A1G8ES39_9PROT</name>
<dbReference type="Pfam" id="PF04972">
    <property type="entry name" value="BON"/>
    <property type="match status" value="2"/>
</dbReference>
<protein>
    <submittedName>
        <fullName evidence="2">Osmotically-inducible protein OsmY, contains BON domain</fullName>
    </submittedName>
</protein>
<dbReference type="STRING" id="83401.SAMN05421742_11121"/>
<feature type="domain" description="BON" evidence="1">
    <location>
        <begin position="50"/>
        <end position="118"/>
    </location>
</feature>
<dbReference type="PROSITE" id="PS50914">
    <property type="entry name" value="BON"/>
    <property type="match status" value="2"/>
</dbReference>
<dbReference type="SMART" id="SM00749">
    <property type="entry name" value="BON"/>
    <property type="match status" value="2"/>
</dbReference>
<dbReference type="Proteomes" id="UP000217076">
    <property type="component" value="Unassembled WGS sequence"/>
</dbReference>
<keyword evidence="3" id="KW-1185">Reference proteome</keyword>
<evidence type="ECO:0000313" key="2">
    <source>
        <dbReference type="EMBL" id="SDH72722.1"/>
    </source>
</evidence>
<dbReference type="InterPro" id="IPR051686">
    <property type="entry name" value="Lipoprotein_DolP"/>
</dbReference>
<feature type="domain" description="BON" evidence="1">
    <location>
        <begin position="127"/>
        <end position="195"/>
    </location>
</feature>
<dbReference type="OrthoDB" id="8479706at2"/>
<reference evidence="3" key="1">
    <citation type="submission" date="2016-10" db="EMBL/GenBank/DDBJ databases">
        <authorList>
            <person name="Varghese N."/>
            <person name="Submissions S."/>
        </authorList>
    </citation>
    <scope>NUCLEOTIDE SEQUENCE [LARGE SCALE GENOMIC DNA]</scope>
    <source>
        <strain evidence="3">930I</strain>
    </source>
</reference>
<gene>
    <name evidence="2" type="ORF">SAMN05421742_11121</name>
</gene>
<dbReference type="RefSeq" id="WP_092621155.1">
    <property type="nucleotide sequence ID" value="NZ_FNCV01000011.1"/>
</dbReference>
<accession>A0A1G8ES39</accession>